<sequence>MADDAREPFVDGYLAYLLARASHLVSGEFHRQVEAAGLSVAEWRVLATLADRSGCPVGELAQITLNKQPTLTKLLDRMAAEGLVERRSGETDRRTALVWITAAGRARARPLLAKAAAHERAVLEDFGTQQGQQLKDTLRRLIALHTGR</sequence>
<reference evidence="5 6" key="1">
    <citation type="submission" date="2016-10" db="EMBL/GenBank/DDBJ databases">
        <title>Complete genome sequences of three Cupriavidus strains isolated from various Malaysian environments.</title>
        <authorList>
            <person name="Abdullah A.A.-A."/>
            <person name="Shafie N.A.H."/>
            <person name="Lau N.S."/>
        </authorList>
    </citation>
    <scope>NUCLEOTIDE SEQUENCE [LARGE SCALE GENOMIC DNA]</scope>
    <source>
        <strain evidence="5 6">USMAA1020</strain>
    </source>
</reference>
<dbReference type="Gene3D" id="1.10.10.10">
    <property type="entry name" value="Winged helix-like DNA-binding domain superfamily/Winged helix DNA-binding domain"/>
    <property type="match status" value="1"/>
</dbReference>
<name>A0ABM6F6Z3_9BURK</name>
<dbReference type="InterPro" id="IPR000835">
    <property type="entry name" value="HTH_MarR-typ"/>
</dbReference>
<accession>A0ABM6F6Z3</accession>
<dbReference type="RefSeq" id="WP_071014737.1">
    <property type="nucleotide sequence ID" value="NZ_CP017754.1"/>
</dbReference>
<evidence type="ECO:0000313" key="6">
    <source>
        <dbReference type="Proteomes" id="UP000177515"/>
    </source>
</evidence>
<organism evidence="5 6">
    <name type="scientific">Cupriavidus malaysiensis</name>
    <dbReference type="NCBI Taxonomy" id="367825"/>
    <lineage>
        <taxon>Bacteria</taxon>
        <taxon>Pseudomonadati</taxon>
        <taxon>Pseudomonadota</taxon>
        <taxon>Betaproteobacteria</taxon>
        <taxon>Burkholderiales</taxon>
        <taxon>Burkholderiaceae</taxon>
        <taxon>Cupriavidus</taxon>
    </lineage>
</organism>
<evidence type="ECO:0000259" key="4">
    <source>
        <dbReference type="PROSITE" id="PS50995"/>
    </source>
</evidence>
<feature type="domain" description="HTH marR-type" evidence="4">
    <location>
        <begin position="11"/>
        <end position="143"/>
    </location>
</feature>
<evidence type="ECO:0000256" key="2">
    <source>
        <dbReference type="ARBA" id="ARBA00023125"/>
    </source>
</evidence>
<dbReference type="InterPro" id="IPR023187">
    <property type="entry name" value="Tscrpt_reg_MarR-type_CS"/>
</dbReference>
<dbReference type="PRINTS" id="PR00598">
    <property type="entry name" value="HTHMARR"/>
</dbReference>
<dbReference type="SMART" id="SM00347">
    <property type="entry name" value="HTH_MARR"/>
    <property type="match status" value="1"/>
</dbReference>
<dbReference type="PROSITE" id="PS50995">
    <property type="entry name" value="HTH_MARR_2"/>
    <property type="match status" value="1"/>
</dbReference>
<dbReference type="SUPFAM" id="SSF46785">
    <property type="entry name" value="Winged helix' DNA-binding domain"/>
    <property type="match status" value="1"/>
</dbReference>
<protein>
    <submittedName>
        <fullName evidence="5">MarR family transcriptional regulator</fullName>
    </submittedName>
</protein>
<dbReference type="InterPro" id="IPR036388">
    <property type="entry name" value="WH-like_DNA-bd_sf"/>
</dbReference>
<evidence type="ECO:0000256" key="1">
    <source>
        <dbReference type="ARBA" id="ARBA00023015"/>
    </source>
</evidence>
<keyword evidence="1" id="KW-0805">Transcription regulation</keyword>
<dbReference type="EMBL" id="CP017754">
    <property type="protein sequence ID" value="AOZ07262.1"/>
    <property type="molecule type" value="Genomic_DNA"/>
</dbReference>
<dbReference type="PANTHER" id="PTHR33164:SF64">
    <property type="entry name" value="TRANSCRIPTIONAL REGULATOR SLYA"/>
    <property type="match status" value="1"/>
</dbReference>
<dbReference type="InterPro" id="IPR036390">
    <property type="entry name" value="WH_DNA-bd_sf"/>
</dbReference>
<dbReference type="PROSITE" id="PS01117">
    <property type="entry name" value="HTH_MARR_1"/>
    <property type="match status" value="1"/>
</dbReference>
<proteinExistence type="predicted"/>
<evidence type="ECO:0000256" key="3">
    <source>
        <dbReference type="ARBA" id="ARBA00023163"/>
    </source>
</evidence>
<keyword evidence="3" id="KW-0804">Transcription</keyword>
<keyword evidence="6" id="KW-1185">Reference proteome</keyword>
<gene>
    <name evidence="5" type="ORF">BKK80_16615</name>
</gene>
<evidence type="ECO:0000313" key="5">
    <source>
        <dbReference type="EMBL" id="AOZ07262.1"/>
    </source>
</evidence>
<keyword evidence="2" id="KW-0238">DNA-binding</keyword>
<dbReference type="Pfam" id="PF12802">
    <property type="entry name" value="MarR_2"/>
    <property type="match status" value="1"/>
</dbReference>
<dbReference type="Proteomes" id="UP000177515">
    <property type="component" value="Chromosome 1"/>
</dbReference>
<dbReference type="InterPro" id="IPR039422">
    <property type="entry name" value="MarR/SlyA-like"/>
</dbReference>
<dbReference type="PANTHER" id="PTHR33164">
    <property type="entry name" value="TRANSCRIPTIONAL REGULATOR, MARR FAMILY"/>
    <property type="match status" value="1"/>
</dbReference>